<dbReference type="GO" id="GO:0008195">
    <property type="term" value="F:phosphatidate phosphatase activity"/>
    <property type="evidence" value="ECO:0007669"/>
    <property type="project" value="TreeGrafter"/>
</dbReference>
<keyword evidence="10" id="KW-1185">Reference proteome</keyword>
<evidence type="ECO:0000256" key="1">
    <source>
        <dbReference type="ARBA" id="ARBA00004141"/>
    </source>
</evidence>
<evidence type="ECO:0000259" key="8">
    <source>
        <dbReference type="SMART" id="SM00014"/>
    </source>
</evidence>
<dbReference type="PANTHER" id="PTHR10165:SF103">
    <property type="entry name" value="PHOSPHOLIPID PHOSPHATASE HOMOLOG 1.2 HOMOLOG"/>
    <property type="match status" value="1"/>
</dbReference>
<evidence type="ECO:0000256" key="7">
    <source>
        <dbReference type="SAM" id="Phobius"/>
    </source>
</evidence>
<dbReference type="GO" id="GO:0005886">
    <property type="term" value="C:plasma membrane"/>
    <property type="evidence" value="ECO:0007669"/>
    <property type="project" value="TreeGrafter"/>
</dbReference>
<evidence type="ECO:0000256" key="5">
    <source>
        <dbReference type="ARBA" id="ARBA00023136"/>
    </source>
</evidence>
<feature type="compositionally biased region" description="Polar residues" evidence="6">
    <location>
        <begin position="353"/>
        <end position="370"/>
    </location>
</feature>
<feature type="transmembrane region" description="Helical" evidence="7">
    <location>
        <begin position="251"/>
        <end position="273"/>
    </location>
</feature>
<dbReference type="InterPro" id="IPR000326">
    <property type="entry name" value="PAP2/HPO"/>
</dbReference>
<dbReference type="GO" id="GO:0006644">
    <property type="term" value="P:phospholipid metabolic process"/>
    <property type="evidence" value="ECO:0007669"/>
    <property type="project" value="InterPro"/>
</dbReference>
<evidence type="ECO:0000313" key="10">
    <source>
        <dbReference type="Proteomes" id="UP000031036"/>
    </source>
</evidence>
<organism evidence="9 10">
    <name type="scientific">Toxocara canis</name>
    <name type="common">Canine roundworm</name>
    <dbReference type="NCBI Taxonomy" id="6265"/>
    <lineage>
        <taxon>Eukaryota</taxon>
        <taxon>Metazoa</taxon>
        <taxon>Ecdysozoa</taxon>
        <taxon>Nematoda</taxon>
        <taxon>Chromadorea</taxon>
        <taxon>Rhabditida</taxon>
        <taxon>Spirurina</taxon>
        <taxon>Ascaridomorpha</taxon>
        <taxon>Ascaridoidea</taxon>
        <taxon>Toxocaridae</taxon>
        <taxon>Toxocara</taxon>
    </lineage>
</organism>
<evidence type="ECO:0000256" key="2">
    <source>
        <dbReference type="ARBA" id="ARBA00008816"/>
    </source>
</evidence>
<feature type="region of interest" description="Disordered" evidence="6">
    <location>
        <begin position="313"/>
        <end position="370"/>
    </location>
</feature>
<keyword evidence="5 7" id="KW-0472">Membrane</keyword>
<evidence type="ECO:0000256" key="6">
    <source>
        <dbReference type="SAM" id="MobiDB-lite"/>
    </source>
</evidence>
<dbReference type="AlphaFoldDB" id="A0A0B2VCJ1"/>
<dbReference type="SUPFAM" id="SSF48317">
    <property type="entry name" value="Acid phosphatase/Vanadium-dependent haloperoxidase"/>
    <property type="match status" value="1"/>
</dbReference>
<feature type="domain" description="Phosphatidic acid phosphatase type 2/haloperoxidase" evidence="8">
    <location>
        <begin position="155"/>
        <end position="300"/>
    </location>
</feature>
<dbReference type="OrthoDB" id="8907274at2759"/>
<sequence length="370" mass="41487">MAIDEGEVSIPYTPMIMTTSEQRDTTTSHATTTVTLMTDNETPVEQDRWRKHIITIGPFLCDITVCVVIALLFTFVPLYAIRPYRRGFFCGDESIRYPYKHSTVTTRQVYLISLVMLSITIMATEIFRAINLPGSEPFAFRRNASWIVVRVLTYFAYCIFGLLLNLAFTQTTKWSVGRLRPHFLDVCKPNVTLTPCRYPYAYITDYVCQGAPEKLVDEARRSFFSGHAAQSMGTAIFCVIYMQARLPRRTYGLTIVPVFQSLHIGIALLIGLSRLSDNMHHWSDVFVGFLVGCATGYYSAVILAKVFEPTDESSRSKTTFDNTESRKSSLRPTYSADPPSAVVDQVADAPRVTTASGVQSSAENSTTSRQ</sequence>
<comment type="similarity">
    <text evidence="2">Belongs to the PA-phosphatase related phosphoesterase family.</text>
</comment>
<keyword evidence="3 7" id="KW-0812">Transmembrane</keyword>
<feature type="transmembrane region" description="Helical" evidence="7">
    <location>
        <begin position="285"/>
        <end position="307"/>
    </location>
</feature>
<dbReference type="InterPro" id="IPR043216">
    <property type="entry name" value="PAP-like"/>
</dbReference>
<dbReference type="SMART" id="SM00014">
    <property type="entry name" value="acidPPc"/>
    <property type="match status" value="1"/>
</dbReference>
<dbReference type="InterPro" id="IPR036938">
    <property type="entry name" value="PAP2/HPO_sf"/>
</dbReference>
<dbReference type="CDD" id="cd03384">
    <property type="entry name" value="PAP2_wunen"/>
    <property type="match status" value="1"/>
</dbReference>
<comment type="caution">
    <text evidence="9">The sequence shown here is derived from an EMBL/GenBank/DDBJ whole genome shotgun (WGS) entry which is preliminary data.</text>
</comment>
<reference evidence="9 10" key="1">
    <citation type="submission" date="2014-11" db="EMBL/GenBank/DDBJ databases">
        <title>Genetic blueprint of the zoonotic pathogen Toxocara canis.</title>
        <authorList>
            <person name="Zhu X.-Q."/>
            <person name="Korhonen P.K."/>
            <person name="Cai H."/>
            <person name="Young N.D."/>
            <person name="Nejsum P."/>
            <person name="von Samson-Himmelstjerna G."/>
            <person name="Boag P.R."/>
            <person name="Tan P."/>
            <person name="Li Q."/>
            <person name="Min J."/>
            <person name="Yang Y."/>
            <person name="Wang X."/>
            <person name="Fang X."/>
            <person name="Hall R.S."/>
            <person name="Hofmann A."/>
            <person name="Sternberg P.W."/>
            <person name="Jex A.R."/>
            <person name="Gasser R.B."/>
        </authorList>
    </citation>
    <scope>NUCLEOTIDE SEQUENCE [LARGE SCALE GENOMIC DNA]</scope>
    <source>
        <strain evidence="9">PN_DK_2014</strain>
    </source>
</reference>
<gene>
    <name evidence="9" type="primary">T28D9.3</name>
    <name evidence="9" type="ORF">Tcan_04426</name>
</gene>
<keyword evidence="4 7" id="KW-1133">Transmembrane helix</keyword>
<evidence type="ECO:0000256" key="4">
    <source>
        <dbReference type="ARBA" id="ARBA00022989"/>
    </source>
</evidence>
<name>A0A0B2VCJ1_TOXCA</name>
<proteinExistence type="inferred from homology"/>
<evidence type="ECO:0000313" key="9">
    <source>
        <dbReference type="EMBL" id="KHN79194.1"/>
    </source>
</evidence>
<dbReference type="PANTHER" id="PTHR10165">
    <property type="entry name" value="LIPID PHOSPHATE PHOSPHATASE"/>
    <property type="match status" value="1"/>
</dbReference>
<feature type="transmembrane region" description="Helical" evidence="7">
    <location>
        <begin position="53"/>
        <end position="79"/>
    </location>
</feature>
<feature type="transmembrane region" description="Helical" evidence="7">
    <location>
        <begin position="109"/>
        <end position="127"/>
    </location>
</feature>
<dbReference type="EMBL" id="JPKZ01001933">
    <property type="protein sequence ID" value="KHN79194.1"/>
    <property type="molecule type" value="Genomic_DNA"/>
</dbReference>
<feature type="transmembrane region" description="Helical" evidence="7">
    <location>
        <begin position="147"/>
        <end position="168"/>
    </location>
</feature>
<dbReference type="Pfam" id="PF01569">
    <property type="entry name" value="PAP2"/>
    <property type="match status" value="1"/>
</dbReference>
<dbReference type="Proteomes" id="UP000031036">
    <property type="component" value="Unassembled WGS sequence"/>
</dbReference>
<evidence type="ECO:0000256" key="3">
    <source>
        <dbReference type="ARBA" id="ARBA00022692"/>
    </source>
</evidence>
<dbReference type="OMA" id="MLYNLVM"/>
<dbReference type="Gene3D" id="1.20.144.10">
    <property type="entry name" value="Phosphatidic acid phosphatase type 2/haloperoxidase"/>
    <property type="match status" value="1"/>
</dbReference>
<comment type="subcellular location">
    <subcellularLocation>
        <location evidence="1">Membrane</location>
        <topology evidence="1">Multi-pass membrane protein</topology>
    </subcellularLocation>
</comment>
<accession>A0A0B2VCJ1</accession>
<dbReference type="GO" id="GO:0007165">
    <property type="term" value="P:signal transduction"/>
    <property type="evidence" value="ECO:0007669"/>
    <property type="project" value="TreeGrafter"/>
</dbReference>
<dbReference type="GO" id="GO:0046839">
    <property type="term" value="P:phospholipid dephosphorylation"/>
    <property type="evidence" value="ECO:0007669"/>
    <property type="project" value="TreeGrafter"/>
</dbReference>
<protein>
    <submittedName>
        <fullName evidence="9">Uncharacterized protein T28D9.3</fullName>
    </submittedName>
</protein>
<dbReference type="STRING" id="6265.A0A0B2VCJ1"/>